<dbReference type="Proteomes" id="UP000305067">
    <property type="component" value="Unassembled WGS sequence"/>
</dbReference>
<dbReference type="PANTHER" id="PTHR36183:SF2">
    <property type="entry name" value="BETA-GLUCURONIDASE C-TERMINAL DOMAIN-CONTAINING PROTEIN"/>
    <property type="match status" value="1"/>
</dbReference>
<dbReference type="InterPro" id="IPR031728">
    <property type="entry name" value="GlcAase_C"/>
</dbReference>
<dbReference type="Pfam" id="PF16862">
    <property type="entry name" value="Glyco_hydro_79C"/>
    <property type="match status" value="1"/>
</dbReference>
<organism evidence="2 3">
    <name type="scientific">Pterulicium gracile</name>
    <dbReference type="NCBI Taxonomy" id="1884261"/>
    <lineage>
        <taxon>Eukaryota</taxon>
        <taxon>Fungi</taxon>
        <taxon>Dikarya</taxon>
        <taxon>Basidiomycota</taxon>
        <taxon>Agaricomycotina</taxon>
        <taxon>Agaricomycetes</taxon>
        <taxon>Agaricomycetidae</taxon>
        <taxon>Agaricales</taxon>
        <taxon>Pleurotineae</taxon>
        <taxon>Pterulaceae</taxon>
        <taxon>Pterulicium</taxon>
    </lineage>
</organism>
<evidence type="ECO:0000313" key="2">
    <source>
        <dbReference type="EMBL" id="TFL04901.1"/>
    </source>
</evidence>
<proteinExistence type="predicted"/>
<evidence type="ECO:0000259" key="1">
    <source>
        <dbReference type="Pfam" id="PF16862"/>
    </source>
</evidence>
<dbReference type="PANTHER" id="PTHR36183">
    <property type="entry name" value="BETA-GLUCURONIDASE"/>
    <property type="match status" value="1"/>
</dbReference>
<dbReference type="InterPro" id="IPR017853">
    <property type="entry name" value="GH"/>
</dbReference>
<dbReference type="Gene3D" id="3.20.20.80">
    <property type="entry name" value="Glycosidases"/>
    <property type="match status" value="1"/>
</dbReference>
<dbReference type="InterPro" id="IPR052974">
    <property type="entry name" value="GH79_Enzymes"/>
</dbReference>
<accession>A0A5C3QWI4</accession>
<feature type="domain" description="Beta-glucuronidase C-terminal" evidence="1">
    <location>
        <begin position="516"/>
        <end position="616"/>
    </location>
</feature>
<protein>
    <recommendedName>
        <fullName evidence="1">Beta-glucuronidase C-terminal domain-containing protein</fullName>
    </recommendedName>
</protein>
<dbReference type="AlphaFoldDB" id="A0A5C3QWI4"/>
<gene>
    <name evidence="2" type="ORF">BDV98DRAFT_561154</name>
</gene>
<dbReference type="OrthoDB" id="2796951at2759"/>
<dbReference type="SUPFAM" id="SSF51445">
    <property type="entry name" value="(Trans)glycosidases"/>
    <property type="match status" value="1"/>
</dbReference>
<dbReference type="EMBL" id="ML178817">
    <property type="protein sequence ID" value="TFL04901.1"/>
    <property type="molecule type" value="Genomic_DNA"/>
</dbReference>
<name>A0A5C3QWI4_9AGAR</name>
<sequence>MGELIQPIVLTVPHHHHGPNSFPTLDHSSIVVLTPFMQNTKPNSNGYYPCSTHGTGCDPTACPPLLLFQSAEGSSETSILQRGVESTSISFFPTMAFSSSFDGSRAALLLLSLASLSAALDVSIPLSPPSNAPTLSKRLVSISIEQDRWPEWAGTDSRNDFFYNTFDNLRALTGSPPDVRVGANSEDRTNFNPAVNYVQAVFPPPTAILAYPETTAMTVGDGFYEIAKFLLPGTHVTYGVNFGTSNLTAAYLNAQSIAKAFTSPAITSKGIVLDFVEIGNEPDLYRNNGLRGSGYTGRDYVPDWITFARNISAVAGITPSSYTKFLGGSFAGRGNGFTPREVFDAGLLDSPEGKLISTFSQHRYSGSFCTGSGALLQSLMSKPSIRGNTSVFAQDVIDVKARGLRYILGETNSLACHGAPGVSNTAGAALWAIDYVLAAAKVGIEQVFFHDGIGFKYNLIQPVTLTRSILDATPLPQPLPPHVQPQYYAAIILSEANGNAPTQLAEITVNNPQITGWAFYEGGTWKRALFVHLGAHLSSSGFRPVERLNLGFSGTGSSPRNMTIKRLAIGRADDTSGVTWGGQTYETRDGRVAGSLQVTRSPATAGFDLRASEAVLLSFS</sequence>
<reference evidence="2 3" key="1">
    <citation type="journal article" date="2019" name="Nat. Ecol. Evol.">
        <title>Megaphylogeny resolves global patterns of mushroom evolution.</title>
        <authorList>
            <person name="Varga T."/>
            <person name="Krizsan K."/>
            <person name="Foldi C."/>
            <person name="Dima B."/>
            <person name="Sanchez-Garcia M."/>
            <person name="Sanchez-Ramirez S."/>
            <person name="Szollosi G.J."/>
            <person name="Szarkandi J.G."/>
            <person name="Papp V."/>
            <person name="Albert L."/>
            <person name="Andreopoulos W."/>
            <person name="Angelini C."/>
            <person name="Antonin V."/>
            <person name="Barry K.W."/>
            <person name="Bougher N.L."/>
            <person name="Buchanan P."/>
            <person name="Buyck B."/>
            <person name="Bense V."/>
            <person name="Catcheside P."/>
            <person name="Chovatia M."/>
            <person name="Cooper J."/>
            <person name="Damon W."/>
            <person name="Desjardin D."/>
            <person name="Finy P."/>
            <person name="Geml J."/>
            <person name="Haridas S."/>
            <person name="Hughes K."/>
            <person name="Justo A."/>
            <person name="Karasinski D."/>
            <person name="Kautmanova I."/>
            <person name="Kiss B."/>
            <person name="Kocsube S."/>
            <person name="Kotiranta H."/>
            <person name="LaButti K.M."/>
            <person name="Lechner B.E."/>
            <person name="Liimatainen K."/>
            <person name="Lipzen A."/>
            <person name="Lukacs Z."/>
            <person name="Mihaltcheva S."/>
            <person name="Morgado L.N."/>
            <person name="Niskanen T."/>
            <person name="Noordeloos M.E."/>
            <person name="Ohm R.A."/>
            <person name="Ortiz-Santana B."/>
            <person name="Ovrebo C."/>
            <person name="Racz N."/>
            <person name="Riley R."/>
            <person name="Savchenko A."/>
            <person name="Shiryaev A."/>
            <person name="Soop K."/>
            <person name="Spirin V."/>
            <person name="Szebenyi C."/>
            <person name="Tomsovsky M."/>
            <person name="Tulloss R.E."/>
            <person name="Uehling J."/>
            <person name="Grigoriev I.V."/>
            <person name="Vagvolgyi C."/>
            <person name="Papp T."/>
            <person name="Martin F.M."/>
            <person name="Miettinen O."/>
            <person name="Hibbett D.S."/>
            <person name="Nagy L.G."/>
        </authorList>
    </citation>
    <scope>NUCLEOTIDE SEQUENCE [LARGE SCALE GENOMIC DNA]</scope>
    <source>
        <strain evidence="2 3">CBS 309.79</strain>
    </source>
</reference>
<keyword evidence="3" id="KW-1185">Reference proteome</keyword>
<evidence type="ECO:0000313" key="3">
    <source>
        <dbReference type="Proteomes" id="UP000305067"/>
    </source>
</evidence>